<dbReference type="RefSeq" id="WP_119330655.1">
    <property type="nucleotide sequence ID" value="NZ_JBHSJH010000001.1"/>
</dbReference>
<dbReference type="InterPro" id="IPR000182">
    <property type="entry name" value="GNAT_dom"/>
</dbReference>
<keyword evidence="2" id="KW-0012">Acyltransferase</keyword>
<reference evidence="3" key="1">
    <citation type="journal article" date="2019" name="Int. J. Syst. Evol. Microbiol.">
        <title>The Global Catalogue of Microorganisms (GCM) 10K type strain sequencing project: providing services to taxonomists for standard genome sequencing and annotation.</title>
        <authorList>
            <consortium name="The Broad Institute Genomics Platform"/>
            <consortium name="The Broad Institute Genome Sequencing Center for Infectious Disease"/>
            <person name="Wu L."/>
            <person name="Ma J."/>
        </authorList>
    </citation>
    <scope>NUCLEOTIDE SEQUENCE [LARGE SCALE GENOMIC DNA]</scope>
    <source>
        <strain evidence="3">CGMCC 1.13718</strain>
    </source>
</reference>
<protein>
    <submittedName>
        <fullName evidence="2">GNAT family N-acetyltransferase</fullName>
        <ecNumber evidence="2">2.3.-.-</ecNumber>
    </submittedName>
</protein>
<dbReference type="EC" id="2.3.-.-" evidence="2"/>
<evidence type="ECO:0000259" key="1">
    <source>
        <dbReference type="PROSITE" id="PS51186"/>
    </source>
</evidence>
<dbReference type="EMBL" id="JBHSJH010000001">
    <property type="protein sequence ID" value="MFC4891608.1"/>
    <property type="molecule type" value="Genomic_DNA"/>
</dbReference>
<evidence type="ECO:0000313" key="3">
    <source>
        <dbReference type="Proteomes" id="UP001595926"/>
    </source>
</evidence>
<dbReference type="PANTHER" id="PTHR43792:SF10">
    <property type="entry name" value="N-ACETYLTRANSFERASE DOMAIN-CONTAINING PROTEIN"/>
    <property type="match status" value="1"/>
</dbReference>
<evidence type="ECO:0000313" key="2">
    <source>
        <dbReference type="EMBL" id="MFC4891608.1"/>
    </source>
</evidence>
<keyword evidence="2" id="KW-0808">Transferase</keyword>
<gene>
    <name evidence="2" type="ORF">ACFPDQ_00920</name>
</gene>
<keyword evidence="3" id="KW-1185">Reference proteome</keyword>
<dbReference type="PANTHER" id="PTHR43792">
    <property type="entry name" value="GNAT FAMILY, PUTATIVE (AFU_ORTHOLOGUE AFUA_3G00765)-RELATED-RELATED"/>
    <property type="match status" value="1"/>
</dbReference>
<proteinExistence type="predicted"/>
<feature type="domain" description="N-acetyltransferase" evidence="1">
    <location>
        <begin position="1"/>
        <end position="166"/>
    </location>
</feature>
<dbReference type="InterPro" id="IPR051531">
    <property type="entry name" value="N-acetyltransferase"/>
</dbReference>
<dbReference type="SUPFAM" id="SSF55729">
    <property type="entry name" value="Acyl-CoA N-acyltransferases (Nat)"/>
    <property type="match status" value="1"/>
</dbReference>
<dbReference type="Gene3D" id="3.40.630.30">
    <property type="match status" value="1"/>
</dbReference>
<comment type="caution">
    <text evidence="2">The sequence shown here is derived from an EMBL/GenBank/DDBJ whole genome shotgun (WGS) entry which is preliminary data.</text>
</comment>
<dbReference type="GO" id="GO:0016746">
    <property type="term" value="F:acyltransferase activity"/>
    <property type="evidence" value="ECO:0007669"/>
    <property type="project" value="UniProtKB-KW"/>
</dbReference>
<dbReference type="InterPro" id="IPR016181">
    <property type="entry name" value="Acyl_CoA_acyltransferase"/>
</dbReference>
<dbReference type="Pfam" id="PF13302">
    <property type="entry name" value="Acetyltransf_3"/>
    <property type="match status" value="1"/>
</dbReference>
<dbReference type="PROSITE" id="PS51186">
    <property type="entry name" value="GNAT"/>
    <property type="match status" value="1"/>
</dbReference>
<accession>A0ABV9T8Z6</accession>
<dbReference type="Proteomes" id="UP001595926">
    <property type="component" value="Unassembled WGS sequence"/>
</dbReference>
<sequence>MILPKSSRCTFELLENIDRHKQLLEDLDTNPKNREFFPDGALSKEDIPKLIERFTNSYKNYKTPVFMIFNESKEFIGRAGFSYCKEIEEIEVGYVLDYKSWGKGYATEILEALLSWAHVNLSNKKIYAFTGVDHLASIKVMQKVGMKFVENKNLKGIECVLYEYEN</sequence>
<name>A0ABV9T8Z6_9GAMM</name>
<organism evidence="2 3">
    <name type="scientific">Pseudofrancisella aestuarii</name>
    <dbReference type="NCBI Taxonomy" id="2670347"/>
    <lineage>
        <taxon>Bacteria</taxon>
        <taxon>Pseudomonadati</taxon>
        <taxon>Pseudomonadota</taxon>
        <taxon>Gammaproteobacteria</taxon>
        <taxon>Thiotrichales</taxon>
        <taxon>Francisellaceae</taxon>
        <taxon>Pseudofrancisella</taxon>
    </lineage>
</organism>